<evidence type="ECO:0000256" key="1">
    <source>
        <dbReference type="ARBA" id="ARBA00009129"/>
    </source>
</evidence>
<dbReference type="KEGG" id="rha:RHA1_ro04155"/>
<comment type="similarity">
    <text evidence="1">Belongs to the UPF0337 (CsbD) family.</text>
</comment>
<evidence type="ECO:0000259" key="3">
    <source>
        <dbReference type="Pfam" id="PF05532"/>
    </source>
</evidence>
<dbReference type="InterPro" id="IPR008462">
    <property type="entry name" value="CsbD"/>
</dbReference>
<accession>Q0S937</accession>
<evidence type="ECO:0000313" key="4">
    <source>
        <dbReference type="EMBL" id="ABG95949.1"/>
    </source>
</evidence>
<evidence type="ECO:0000256" key="2">
    <source>
        <dbReference type="SAM" id="MobiDB-lite"/>
    </source>
</evidence>
<dbReference type="HOGENOM" id="CLU_135567_1_2_11"/>
<name>Q0S937_RHOJR</name>
<organism evidence="4 5">
    <name type="scientific">Rhodococcus jostii (strain RHA1)</name>
    <dbReference type="NCBI Taxonomy" id="101510"/>
    <lineage>
        <taxon>Bacteria</taxon>
        <taxon>Bacillati</taxon>
        <taxon>Actinomycetota</taxon>
        <taxon>Actinomycetes</taxon>
        <taxon>Mycobacteriales</taxon>
        <taxon>Nocardiaceae</taxon>
        <taxon>Rhodococcus</taxon>
    </lineage>
</organism>
<proteinExistence type="inferred from homology"/>
<dbReference type="InterPro" id="IPR036629">
    <property type="entry name" value="YjbJ_sf"/>
</dbReference>
<dbReference type="Gene3D" id="1.10.1470.10">
    <property type="entry name" value="YjbJ"/>
    <property type="match status" value="1"/>
</dbReference>
<gene>
    <name evidence="4" type="ordered locus">RHA1_ro04155</name>
</gene>
<feature type="region of interest" description="Disordered" evidence="2">
    <location>
        <begin position="1"/>
        <end position="92"/>
    </location>
</feature>
<feature type="compositionally biased region" description="Basic and acidic residues" evidence="2">
    <location>
        <begin position="36"/>
        <end position="66"/>
    </location>
</feature>
<dbReference type="Pfam" id="PF05532">
    <property type="entry name" value="CsbD"/>
    <property type="match status" value="1"/>
</dbReference>
<dbReference type="EMBL" id="CP000431">
    <property type="protein sequence ID" value="ABG95949.1"/>
    <property type="molecule type" value="Genomic_DNA"/>
</dbReference>
<dbReference type="AlphaFoldDB" id="Q0S937"/>
<dbReference type="eggNOG" id="COG3237">
    <property type="taxonomic scope" value="Bacteria"/>
</dbReference>
<sequence>MTRASLETGADEAPPDPSPGSKSDSRRYLVGIADKASNKAEDLKGQAKEATGKATGDQDLRDEGKADQASSAVKDAGEKVKDTAKNLKDKLT</sequence>
<evidence type="ECO:0000313" key="5">
    <source>
        <dbReference type="Proteomes" id="UP000008710"/>
    </source>
</evidence>
<dbReference type="Proteomes" id="UP000008710">
    <property type="component" value="Chromosome"/>
</dbReference>
<feature type="compositionally biased region" description="Basic and acidic residues" evidence="2">
    <location>
        <begin position="75"/>
        <end position="92"/>
    </location>
</feature>
<dbReference type="SUPFAM" id="SSF69047">
    <property type="entry name" value="Hypothetical protein YjbJ"/>
    <property type="match status" value="1"/>
</dbReference>
<reference evidence="5" key="1">
    <citation type="journal article" date="2006" name="Proc. Natl. Acad. Sci. U.S.A.">
        <title>The complete genome of Rhodococcus sp. RHA1 provides insights into a catabolic powerhouse.</title>
        <authorList>
            <person name="McLeod M.P."/>
            <person name="Warren R.L."/>
            <person name="Hsiao W.W.L."/>
            <person name="Araki N."/>
            <person name="Myhre M."/>
            <person name="Fernandes C."/>
            <person name="Miyazawa D."/>
            <person name="Wong W."/>
            <person name="Lillquist A.L."/>
            <person name="Wang D."/>
            <person name="Dosanjh M."/>
            <person name="Hara H."/>
            <person name="Petrescu A."/>
            <person name="Morin R.D."/>
            <person name="Yang G."/>
            <person name="Stott J.M."/>
            <person name="Schein J.E."/>
            <person name="Shin H."/>
            <person name="Smailus D."/>
            <person name="Siddiqui A.S."/>
            <person name="Marra M.A."/>
            <person name="Jones S.J.M."/>
            <person name="Holt R."/>
            <person name="Brinkman F.S.L."/>
            <person name="Miyauchi K."/>
            <person name="Fukuda M."/>
            <person name="Davies J.E."/>
            <person name="Mohn W.W."/>
            <person name="Eltis L.D."/>
        </authorList>
    </citation>
    <scope>NUCLEOTIDE SEQUENCE [LARGE SCALE GENOMIC DNA]</scope>
    <source>
        <strain evidence="5">RHA1</strain>
    </source>
</reference>
<feature type="domain" description="CsbD-like" evidence="3">
    <location>
        <begin position="34"/>
        <end position="85"/>
    </location>
</feature>
<protein>
    <recommendedName>
        <fullName evidence="3">CsbD-like domain-containing protein</fullName>
    </recommendedName>
</protein>